<evidence type="ECO:0000313" key="3">
    <source>
        <dbReference type="Proteomes" id="UP000317036"/>
    </source>
</evidence>
<feature type="domain" description="Ferric siderophore reductase C-terminal" evidence="1">
    <location>
        <begin position="10"/>
        <end position="21"/>
    </location>
</feature>
<dbReference type="AlphaFoldDB" id="A0A559K8T3"/>
<dbReference type="EMBL" id="VNJI01000022">
    <property type="protein sequence ID" value="TVY08545.1"/>
    <property type="molecule type" value="Genomic_DNA"/>
</dbReference>
<dbReference type="GO" id="GO:0051537">
    <property type="term" value="F:2 iron, 2 sulfur cluster binding"/>
    <property type="evidence" value="ECO:0007669"/>
    <property type="project" value="InterPro"/>
</dbReference>
<gene>
    <name evidence="2" type="ORF">FPZ49_18165</name>
</gene>
<dbReference type="OrthoDB" id="3290158at2"/>
<dbReference type="InterPro" id="IPR024726">
    <property type="entry name" value="FhuF_C"/>
</dbReference>
<protein>
    <recommendedName>
        <fullName evidence="1">Ferric siderophore reductase C-terminal domain-containing protein</fullName>
    </recommendedName>
</protein>
<organism evidence="2 3">
    <name type="scientific">Paenibacillus cremeus</name>
    <dbReference type="NCBI Taxonomy" id="2163881"/>
    <lineage>
        <taxon>Bacteria</taxon>
        <taxon>Bacillati</taxon>
        <taxon>Bacillota</taxon>
        <taxon>Bacilli</taxon>
        <taxon>Bacillales</taxon>
        <taxon>Paenibacillaceae</taxon>
        <taxon>Paenibacillus</taxon>
    </lineage>
</organism>
<dbReference type="Pfam" id="PF11575">
    <property type="entry name" value="FhuF_C"/>
    <property type="match status" value="1"/>
</dbReference>
<keyword evidence="3" id="KW-1185">Reference proteome</keyword>
<evidence type="ECO:0000313" key="2">
    <source>
        <dbReference type="EMBL" id="TVY08545.1"/>
    </source>
</evidence>
<comment type="caution">
    <text evidence="2">The sequence shown here is derived from an EMBL/GenBank/DDBJ whole genome shotgun (WGS) entry which is preliminary data.</text>
</comment>
<proteinExistence type="predicted"/>
<dbReference type="Proteomes" id="UP000317036">
    <property type="component" value="Unassembled WGS sequence"/>
</dbReference>
<name>A0A559K8T3_9BACL</name>
<sequence>MGGGRAAYMRVTCCLFYRVPGDLREFSFYVSEHDFYHKK</sequence>
<evidence type="ECO:0000259" key="1">
    <source>
        <dbReference type="Pfam" id="PF11575"/>
    </source>
</evidence>
<reference evidence="2 3" key="1">
    <citation type="submission" date="2019-07" db="EMBL/GenBank/DDBJ databases">
        <authorList>
            <person name="Kim J."/>
        </authorList>
    </citation>
    <scope>NUCLEOTIDE SEQUENCE [LARGE SCALE GENOMIC DNA]</scope>
    <source>
        <strain evidence="2 3">JC52</strain>
    </source>
</reference>
<accession>A0A559K8T3</accession>